<keyword evidence="11" id="KW-1185">Reference proteome</keyword>
<dbReference type="Proteomes" id="UP000266441">
    <property type="component" value="Unassembled WGS sequence"/>
</dbReference>
<dbReference type="SMART" id="SM00965">
    <property type="entry name" value="STN"/>
    <property type="match status" value="1"/>
</dbReference>
<organism evidence="10 11">
    <name type="scientific">Mariniphaga sediminis</name>
    <dbReference type="NCBI Taxonomy" id="1628158"/>
    <lineage>
        <taxon>Bacteria</taxon>
        <taxon>Pseudomonadati</taxon>
        <taxon>Bacteroidota</taxon>
        <taxon>Bacteroidia</taxon>
        <taxon>Marinilabiliales</taxon>
        <taxon>Prolixibacteraceae</taxon>
        <taxon>Mariniphaga</taxon>
    </lineage>
</organism>
<keyword evidence="2 7" id="KW-0813">Transport</keyword>
<dbReference type="OrthoDB" id="9768177at2"/>
<evidence type="ECO:0000256" key="2">
    <source>
        <dbReference type="ARBA" id="ARBA00022448"/>
    </source>
</evidence>
<evidence type="ECO:0000259" key="9">
    <source>
        <dbReference type="SMART" id="SM00965"/>
    </source>
</evidence>
<accession>A0A399CYD3</accession>
<dbReference type="PROSITE" id="PS00018">
    <property type="entry name" value="EF_HAND_1"/>
    <property type="match status" value="1"/>
</dbReference>
<dbReference type="Gene3D" id="2.170.130.10">
    <property type="entry name" value="TonB-dependent receptor, plug domain"/>
    <property type="match status" value="1"/>
</dbReference>
<feature type="transmembrane region" description="Helical" evidence="8">
    <location>
        <begin position="20"/>
        <end position="41"/>
    </location>
</feature>
<sequence>MKKTVHPVQWVGNVYFVQKFLLIMRLTVFLTLFTFLHTLGIETYSQETKISLSFKDAPLKEVFRSIEKETDFRFMYSSAMIDVDKKINVNLERELISEVLEEILRDTEIQYKINGRQILLSFRDERLNLGADSQQPILVEGKVTDSSNQPLPGVAIVVKGTTQGTVTDANGGYSLPNIPENATLVFSFVGMRMQEVVVGDKKRIDVEMQDETIGIDEVVAVAYGVQKKTSVTASVSSLKAEEIASEPVSNLTNSLGGKLSGVIVRQVSGQPGSDGSNIYIRGIATTGSSSPLVIVDGIPRSFDELDPNSIENITILKDAAAVAPYGVAGANGVVLVTTKRGSSGEPTIKYNGYYGIQNPTFLPDFVNLEQYAQLRNRIATNAGQPIPWTDERLQLHLSGDDPERYPNWDVLGTIIEKNTPITNHNIEVFGGNEKVKYYASLGFQRQNGMWETDYENRYSLIMNLDANVTNTTKVSFNVNGRIQKHIEPAVGEMVNQGPEWIMQLLSYAHPDMPLFFNNGLYGTYITPAVYASGEKKTNTTAIYTQLSLEQELPFIPGLSLKGTFAYDPTFIFAKAWQKVMHIHTLDVSTDPYSYIDGIWGPSEPILNERFRKFDQYTWQGSLNYNQSFGKNNISALALFEGKENTYHYMAAGRRNYSILIDELNMGSSAAADISNSGSSTLARQLGLVYRLSYNYDNKYLIETSGRYDGHYYFAPGKKWGFFPSVAVGWRLSEENFIKQNLDWVNNIKLRASYGEVGALAGSAFQYLSAYNAYGPAHAFDGNAVNAVRESAEANKNITWERAKKTDIGLEVNLWKGMLHFEADYFYEKRSNMLVNPNVVVPREYGIGLSQVNQGVMENRGIDLSLGSNYKVSNDLEISLNGTFTYARNKILEVFETSATYDNPNRRLTGKPLGVIFGYNALGYFTADDFDAEGNLKPEIATQPWGAVQPGDLRYEDVSKDGKIDNNDIVQIGKSRIPEIIYGISPNVRYKKFNLTLNFQGAGNANFRLHGAGAWPFWGNRAAYVSHLDNWTPENTDARYPRLVAGQTTNNQQVSTWWVENTSYLRLKSATLSYNVPSFICNKIGMQNARIFLAGQNLYTWTSVINFDPEMNNSQSWDYPQQTVYSVGVNLTF</sequence>
<evidence type="ECO:0000313" key="11">
    <source>
        <dbReference type="Proteomes" id="UP000266441"/>
    </source>
</evidence>
<keyword evidence="6 7" id="KW-0998">Cell outer membrane</keyword>
<reference evidence="10 11" key="1">
    <citation type="journal article" date="2015" name="Int. J. Syst. Evol. Microbiol.">
        <title>Mariniphaga sediminis sp. nov., isolated from coastal sediment.</title>
        <authorList>
            <person name="Wang F.Q."/>
            <person name="Shen Q.Y."/>
            <person name="Chen G.J."/>
            <person name="Du Z.J."/>
        </authorList>
    </citation>
    <scope>NUCLEOTIDE SEQUENCE [LARGE SCALE GENOMIC DNA]</scope>
    <source>
        <strain evidence="10 11">SY21</strain>
    </source>
</reference>
<dbReference type="InterPro" id="IPR023996">
    <property type="entry name" value="TonB-dep_OMP_SusC/RagA"/>
</dbReference>
<dbReference type="InterPro" id="IPR008969">
    <property type="entry name" value="CarboxyPept-like_regulatory"/>
</dbReference>
<keyword evidence="8" id="KW-1133">Transmembrane helix</keyword>
<dbReference type="PROSITE" id="PS52016">
    <property type="entry name" value="TONB_DEPENDENT_REC_3"/>
    <property type="match status" value="1"/>
</dbReference>
<comment type="caution">
    <text evidence="10">The sequence shown here is derived from an EMBL/GenBank/DDBJ whole genome shotgun (WGS) entry which is preliminary data.</text>
</comment>
<dbReference type="Pfam" id="PF13715">
    <property type="entry name" value="CarbopepD_reg_2"/>
    <property type="match status" value="1"/>
</dbReference>
<protein>
    <submittedName>
        <fullName evidence="10">SusC/RagA family TonB-linked outer membrane protein</fullName>
    </submittedName>
</protein>
<dbReference type="NCBIfam" id="TIGR04057">
    <property type="entry name" value="SusC_RagA_signa"/>
    <property type="match status" value="1"/>
</dbReference>
<dbReference type="AlphaFoldDB" id="A0A399CYD3"/>
<dbReference type="InterPro" id="IPR012910">
    <property type="entry name" value="Plug_dom"/>
</dbReference>
<evidence type="ECO:0000256" key="8">
    <source>
        <dbReference type="SAM" id="Phobius"/>
    </source>
</evidence>
<dbReference type="EMBL" id="QWET01000014">
    <property type="protein sequence ID" value="RIH63968.1"/>
    <property type="molecule type" value="Genomic_DNA"/>
</dbReference>
<evidence type="ECO:0000256" key="1">
    <source>
        <dbReference type="ARBA" id="ARBA00004571"/>
    </source>
</evidence>
<comment type="similarity">
    <text evidence="7">Belongs to the TonB-dependent receptor family.</text>
</comment>
<evidence type="ECO:0000313" key="10">
    <source>
        <dbReference type="EMBL" id="RIH63968.1"/>
    </source>
</evidence>
<dbReference type="InterPro" id="IPR039426">
    <property type="entry name" value="TonB-dep_rcpt-like"/>
</dbReference>
<dbReference type="Gene3D" id="2.40.170.20">
    <property type="entry name" value="TonB-dependent receptor, beta-barrel domain"/>
    <property type="match status" value="1"/>
</dbReference>
<dbReference type="NCBIfam" id="TIGR04056">
    <property type="entry name" value="OMP_RagA_SusC"/>
    <property type="match status" value="1"/>
</dbReference>
<dbReference type="InterPro" id="IPR036942">
    <property type="entry name" value="Beta-barrel_TonB_sf"/>
</dbReference>
<keyword evidence="3 7" id="KW-1134">Transmembrane beta strand</keyword>
<dbReference type="Gene3D" id="3.55.50.30">
    <property type="match status" value="1"/>
</dbReference>
<comment type="subcellular location">
    <subcellularLocation>
        <location evidence="1 7">Cell outer membrane</location>
        <topology evidence="1 7">Multi-pass membrane protein</topology>
    </subcellularLocation>
</comment>
<dbReference type="Pfam" id="PF07715">
    <property type="entry name" value="Plug"/>
    <property type="match status" value="1"/>
</dbReference>
<evidence type="ECO:0000256" key="3">
    <source>
        <dbReference type="ARBA" id="ARBA00022452"/>
    </source>
</evidence>
<dbReference type="FunFam" id="2.170.130.10:FF:000003">
    <property type="entry name" value="SusC/RagA family TonB-linked outer membrane protein"/>
    <property type="match status" value="1"/>
</dbReference>
<dbReference type="InterPro" id="IPR037066">
    <property type="entry name" value="Plug_dom_sf"/>
</dbReference>
<keyword evidence="4 7" id="KW-0812">Transmembrane</keyword>
<proteinExistence type="inferred from homology"/>
<dbReference type="GO" id="GO:0009279">
    <property type="term" value="C:cell outer membrane"/>
    <property type="evidence" value="ECO:0007669"/>
    <property type="project" value="UniProtKB-SubCell"/>
</dbReference>
<feature type="domain" description="Secretin/TonB short N-terminal" evidence="9">
    <location>
        <begin position="72"/>
        <end position="123"/>
    </location>
</feature>
<dbReference type="InterPro" id="IPR018247">
    <property type="entry name" value="EF_Hand_1_Ca_BS"/>
</dbReference>
<keyword evidence="5 7" id="KW-0472">Membrane</keyword>
<evidence type="ECO:0000256" key="5">
    <source>
        <dbReference type="ARBA" id="ARBA00023136"/>
    </source>
</evidence>
<dbReference type="SUPFAM" id="SSF56935">
    <property type="entry name" value="Porins"/>
    <property type="match status" value="1"/>
</dbReference>
<evidence type="ECO:0000256" key="7">
    <source>
        <dbReference type="PROSITE-ProRule" id="PRU01360"/>
    </source>
</evidence>
<gene>
    <name evidence="10" type="ORF">D1164_16675</name>
</gene>
<dbReference type="SUPFAM" id="SSF49464">
    <property type="entry name" value="Carboxypeptidase regulatory domain-like"/>
    <property type="match status" value="1"/>
</dbReference>
<name>A0A399CYD3_9BACT</name>
<dbReference type="InterPro" id="IPR011662">
    <property type="entry name" value="Secretin/TonB_short_N"/>
</dbReference>
<evidence type="ECO:0000256" key="6">
    <source>
        <dbReference type="ARBA" id="ARBA00023237"/>
    </source>
</evidence>
<evidence type="ECO:0000256" key="4">
    <source>
        <dbReference type="ARBA" id="ARBA00022692"/>
    </source>
</evidence>
<dbReference type="Gene3D" id="2.60.40.1120">
    <property type="entry name" value="Carboxypeptidase-like, regulatory domain"/>
    <property type="match status" value="1"/>
</dbReference>
<dbReference type="InterPro" id="IPR023997">
    <property type="entry name" value="TonB-dep_OMP_SusC/RagA_CS"/>
</dbReference>
<dbReference type="Pfam" id="PF07660">
    <property type="entry name" value="STN"/>
    <property type="match status" value="1"/>
</dbReference>